<dbReference type="PANTHER" id="PTHR43649">
    <property type="entry name" value="ARABINOSE-BINDING PROTEIN-RELATED"/>
    <property type="match status" value="1"/>
</dbReference>
<dbReference type="InterPro" id="IPR006059">
    <property type="entry name" value="SBP"/>
</dbReference>
<evidence type="ECO:0000256" key="1">
    <source>
        <dbReference type="SAM" id="SignalP"/>
    </source>
</evidence>
<keyword evidence="1" id="KW-0732">Signal</keyword>
<dbReference type="InterPro" id="IPR050490">
    <property type="entry name" value="Bact_solute-bd_prot1"/>
</dbReference>
<dbReference type="AlphaFoldDB" id="A0A2A2EII0"/>
<feature type="chain" id="PRO_5038753093" evidence="1">
    <location>
        <begin position="23"/>
        <end position="441"/>
    </location>
</feature>
<dbReference type="Pfam" id="PF13416">
    <property type="entry name" value="SBP_bac_8"/>
    <property type="match status" value="1"/>
</dbReference>
<evidence type="ECO:0000313" key="2">
    <source>
        <dbReference type="EMBL" id="PAU68831.1"/>
    </source>
</evidence>
<comment type="caution">
    <text evidence="2">The sequence shown here is derived from an EMBL/GenBank/DDBJ whole genome shotgun (WGS) entry which is preliminary data.</text>
</comment>
<dbReference type="PANTHER" id="PTHR43649:SF12">
    <property type="entry name" value="DIACETYLCHITOBIOSE BINDING PROTEIN DASA"/>
    <property type="match status" value="1"/>
</dbReference>
<dbReference type="Gene3D" id="3.40.190.10">
    <property type="entry name" value="Periplasmic binding protein-like II"/>
    <property type="match status" value="1"/>
</dbReference>
<dbReference type="Proteomes" id="UP000218399">
    <property type="component" value="Unassembled WGS sequence"/>
</dbReference>
<dbReference type="RefSeq" id="WP_095614330.1">
    <property type="nucleotide sequence ID" value="NZ_MVOH01000003.1"/>
</dbReference>
<proteinExistence type="predicted"/>
<dbReference type="EMBL" id="MVOH01000003">
    <property type="protein sequence ID" value="PAU68831.1"/>
    <property type="molecule type" value="Genomic_DNA"/>
</dbReference>
<keyword evidence="3" id="KW-1185">Reference proteome</keyword>
<dbReference type="OrthoDB" id="9763054at2"/>
<protein>
    <submittedName>
        <fullName evidence="2">ABC transporter substrate-binding protein</fullName>
    </submittedName>
</protein>
<accession>A0A2A2EII0</accession>
<sequence>MNRTMKTTVGLLAAAAMVVPLAACGGGNSGSSDGKGSVYFLNFKPEAADQWTALAAKYEKEKGVKVKVQTAASGTYEQQLKSELAKSEAPTIFQVNGPVGYQSWKGYTADLKDTAIYKDMNDQSLALTDGDKIVGVPYVIESYGIIYNKDIVAKYTALDGAVIKSADEIKDFDTLKKVADDMQKRKKDLGIEGAFTSAGFDSSSDWRFKTHLANIPLYYQFKKDDITAPPASIKDMYMDNFKNIFDLYITDSTTEKTQLSSKTGDDANSEFALGKAAFYQNGTWAWSDLQKAGMKDSSVGMLPIYIGVDDKTEGLATGSENYWCINSKASEADQKASADFLEWVISSDEGKKSMSEDMGFTTPFSTFNDVKTTNPLIADANASIQNKELTQVAWDFSMMPSEEYKNVLGQAMLAYAQGTGDWNAVVDAFVNNWATEYQATH</sequence>
<gene>
    <name evidence="2" type="ORF">B1526_0258</name>
</gene>
<organism evidence="2 3">
    <name type="scientific">Bifidobacterium criceti</name>
    <dbReference type="NCBI Taxonomy" id="1960969"/>
    <lineage>
        <taxon>Bacteria</taxon>
        <taxon>Bacillati</taxon>
        <taxon>Actinomycetota</taxon>
        <taxon>Actinomycetes</taxon>
        <taxon>Bifidobacteriales</taxon>
        <taxon>Bifidobacteriaceae</taxon>
        <taxon>Bifidobacterium</taxon>
    </lineage>
</organism>
<reference evidence="2 3" key="1">
    <citation type="journal article" date="2017" name="ISME J.">
        <title>Unveiling bifidobacterial biogeography across the mammalian branch of the tree of life.</title>
        <authorList>
            <person name="Milani C."/>
            <person name="Mangifesta M."/>
            <person name="Mancabelli L."/>
            <person name="Lugli G.A."/>
            <person name="James K."/>
            <person name="Duranti S."/>
            <person name="Turroni F."/>
            <person name="Ferrario C."/>
            <person name="Ossiprandi M.C."/>
            <person name="van Sinderen D."/>
            <person name="Ventura M."/>
        </authorList>
    </citation>
    <scope>NUCLEOTIDE SEQUENCE [LARGE SCALE GENOMIC DNA]</scope>
    <source>
        <strain evidence="3">Ham19E</strain>
    </source>
</reference>
<evidence type="ECO:0000313" key="3">
    <source>
        <dbReference type="Proteomes" id="UP000218399"/>
    </source>
</evidence>
<dbReference type="SUPFAM" id="SSF53850">
    <property type="entry name" value="Periplasmic binding protein-like II"/>
    <property type="match status" value="1"/>
</dbReference>
<name>A0A2A2EII0_9BIFI</name>
<feature type="signal peptide" evidence="1">
    <location>
        <begin position="1"/>
        <end position="22"/>
    </location>
</feature>